<dbReference type="SMART" id="SM00448">
    <property type="entry name" value="REC"/>
    <property type="match status" value="1"/>
</dbReference>
<dbReference type="InterPro" id="IPR001789">
    <property type="entry name" value="Sig_transdc_resp-reg_receiver"/>
</dbReference>
<dbReference type="Gene3D" id="1.10.10.60">
    <property type="entry name" value="Homeodomain-like"/>
    <property type="match status" value="1"/>
</dbReference>
<evidence type="ECO:0000256" key="11">
    <source>
        <dbReference type="PIRNR" id="PIRNR036392"/>
    </source>
</evidence>
<comment type="similarity">
    <text evidence="2">Belongs to the ARR family. Type-B subfamily.</text>
</comment>
<evidence type="ECO:0000256" key="9">
    <source>
        <dbReference type="ARBA" id="ARBA00023163"/>
    </source>
</evidence>
<dbReference type="InterPro" id="IPR001005">
    <property type="entry name" value="SANT/Myb"/>
</dbReference>
<dbReference type="GO" id="GO:0000160">
    <property type="term" value="P:phosphorelay signal transduction system"/>
    <property type="evidence" value="ECO:0007669"/>
    <property type="project" value="UniProtKB-KW"/>
</dbReference>
<feature type="compositionally biased region" description="Basic and acidic residues" evidence="13">
    <location>
        <begin position="198"/>
        <end position="208"/>
    </location>
</feature>
<evidence type="ECO:0000256" key="13">
    <source>
        <dbReference type="SAM" id="MobiDB-lite"/>
    </source>
</evidence>
<dbReference type="PROSITE" id="PS51294">
    <property type="entry name" value="HTH_MYB"/>
    <property type="match status" value="1"/>
</dbReference>
<organism evidence="16 17">
    <name type="scientific">Eucalyptus globulus</name>
    <name type="common">Tasmanian blue gum</name>
    <dbReference type="NCBI Taxonomy" id="34317"/>
    <lineage>
        <taxon>Eukaryota</taxon>
        <taxon>Viridiplantae</taxon>
        <taxon>Streptophyta</taxon>
        <taxon>Embryophyta</taxon>
        <taxon>Tracheophyta</taxon>
        <taxon>Spermatophyta</taxon>
        <taxon>Magnoliopsida</taxon>
        <taxon>eudicotyledons</taxon>
        <taxon>Gunneridae</taxon>
        <taxon>Pentapetalae</taxon>
        <taxon>rosids</taxon>
        <taxon>malvids</taxon>
        <taxon>Myrtales</taxon>
        <taxon>Myrtaceae</taxon>
        <taxon>Myrtoideae</taxon>
        <taxon>Eucalypteae</taxon>
        <taxon>Eucalyptus</taxon>
    </lineage>
</organism>
<dbReference type="InterPro" id="IPR045279">
    <property type="entry name" value="ARR-like"/>
</dbReference>
<evidence type="ECO:0000256" key="3">
    <source>
        <dbReference type="ARBA" id="ARBA00022553"/>
    </source>
</evidence>
<dbReference type="Gene3D" id="3.40.50.2300">
    <property type="match status" value="1"/>
</dbReference>
<accession>A0ABD3L7S6</accession>
<dbReference type="SUPFAM" id="SSF46689">
    <property type="entry name" value="Homeodomain-like"/>
    <property type="match status" value="1"/>
</dbReference>
<keyword evidence="8 11" id="KW-0010">Activator</keyword>
<evidence type="ECO:0000259" key="15">
    <source>
        <dbReference type="PROSITE" id="PS51294"/>
    </source>
</evidence>
<comment type="function">
    <text evidence="11">Transcriptional activator that binds specific DNA sequence.</text>
</comment>
<dbReference type="GO" id="GO:0003677">
    <property type="term" value="F:DNA binding"/>
    <property type="evidence" value="ECO:0007669"/>
    <property type="project" value="UniProtKB-KW"/>
</dbReference>
<dbReference type="PIRSF" id="PIRSF036392">
    <property type="entry name" value="RR_ARR_type-B"/>
    <property type="match status" value="1"/>
</dbReference>
<dbReference type="CDD" id="cd17584">
    <property type="entry name" value="REC_typeB_ARR-like"/>
    <property type="match status" value="1"/>
</dbReference>
<feature type="modified residue" description="4-aspartylphosphate" evidence="12">
    <location>
        <position position="75"/>
    </location>
</feature>
<feature type="domain" description="Response regulatory" evidence="14">
    <location>
        <begin position="24"/>
        <end position="139"/>
    </location>
</feature>
<feature type="region of interest" description="Disordered" evidence="13">
    <location>
        <begin position="157"/>
        <end position="210"/>
    </location>
</feature>
<evidence type="ECO:0000256" key="6">
    <source>
        <dbReference type="ARBA" id="ARBA00023015"/>
    </source>
</evidence>
<dbReference type="Pfam" id="PF00249">
    <property type="entry name" value="Myb_DNA-binding"/>
    <property type="match status" value="1"/>
</dbReference>
<evidence type="ECO:0000256" key="2">
    <source>
        <dbReference type="ARBA" id="ARBA00006015"/>
    </source>
</evidence>
<evidence type="ECO:0000256" key="8">
    <source>
        <dbReference type="ARBA" id="ARBA00023159"/>
    </source>
</evidence>
<dbReference type="InterPro" id="IPR017053">
    <property type="entry name" value="Response_reg_B-typ_pln"/>
</dbReference>
<dbReference type="PANTHER" id="PTHR43874:SF205">
    <property type="entry name" value="TWO-COMPONENT RESPONSE REGULATOR ORR23"/>
    <property type="match status" value="1"/>
</dbReference>
<protein>
    <recommendedName>
        <fullName evidence="11">Two-component response regulator</fullName>
    </recommendedName>
</protein>
<evidence type="ECO:0000256" key="12">
    <source>
        <dbReference type="PROSITE-ProRule" id="PRU00169"/>
    </source>
</evidence>
<comment type="subcellular location">
    <subcellularLocation>
        <location evidence="1 11">Nucleus</location>
    </subcellularLocation>
</comment>
<dbReference type="Pfam" id="PF00072">
    <property type="entry name" value="Response_reg"/>
    <property type="match status" value="1"/>
</dbReference>
<dbReference type="NCBIfam" id="TIGR01557">
    <property type="entry name" value="myb_SHAQKYF"/>
    <property type="match status" value="1"/>
</dbReference>
<keyword evidence="6 11" id="KW-0805">Transcription regulation</keyword>
<reference evidence="16 17" key="1">
    <citation type="submission" date="2024-11" db="EMBL/GenBank/DDBJ databases">
        <title>Chromosome-level genome assembly of Eucalyptus globulus Labill. provides insights into its genome evolution.</title>
        <authorList>
            <person name="Li X."/>
        </authorList>
    </citation>
    <scope>NUCLEOTIDE SEQUENCE [LARGE SCALE GENOMIC DNA]</scope>
    <source>
        <strain evidence="16">CL2024</strain>
        <tissue evidence="16">Fresh tender leaves</tissue>
    </source>
</reference>
<evidence type="ECO:0000313" key="17">
    <source>
        <dbReference type="Proteomes" id="UP001634007"/>
    </source>
</evidence>
<dbReference type="InterPro" id="IPR017930">
    <property type="entry name" value="Myb_dom"/>
</dbReference>
<dbReference type="GO" id="GO:0009736">
    <property type="term" value="P:cytokinin-activated signaling pathway"/>
    <property type="evidence" value="ECO:0007669"/>
    <property type="project" value="UniProtKB-KW"/>
</dbReference>
<feature type="domain" description="HTH myb-type" evidence="15">
    <location>
        <begin position="208"/>
        <end position="267"/>
    </location>
</feature>
<evidence type="ECO:0000313" key="16">
    <source>
        <dbReference type="EMBL" id="KAL3747889.1"/>
    </source>
</evidence>
<proteinExistence type="inferred from homology"/>
<dbReference type="PANTHER" id="PTHR43874">
    <property type="entry name" value="TWO-COMPONENT RESPONSE REGULATOR"/>
    <property type="match status" value="1"/>
</dbReference>
<keyword evidence="17" id="KW-1185">Reference proteome</keyword>
<dbReference type="Proteomes" id="UP001634007">
    <property type="component" value="Unassembled WGS sequence"/>
</dbReference>
<dbReference type="InterPro" id="IPR009057">
    <property type="entry name" value="Homeodomain-like_sf"/>
</dbReference>
<keyword evidence="10 11" id="KW-0539">Nucleus</keyword>
<comment type="caution">
    <text evidence="16">The sequence shown here is derived from an EMBL/GenBank/DDBJ whole genome shotgun (WGS) entry which is preliminary data.</text>
</comment>
<dbReference type="GO" id="GO:0005634">
    <property type="term" value="C:nucleus"/>
    <property type="evidence" value="ECO:0007669"/>
    <property type="project" value="UniProtKB-SubCell"/>
</dbReference>
<keyword evidence="4" id="KW-0932">Cytokinin signaling pathway</keyword>
<evidence type="ECO:0000256" key="1">
    <source>
        <dbReference type="ARBA" id="ARBA00004123"/>
    </source>
</evidence>
<dbReference type="SUPFAM" id="SSF52172">
    <property type="entry name" value="CheY-like"/>
    <property type="match status" value="1"/>
</dbReference>
<dbReference type="PROSITE" id="PS50110">
    <property type="entry name" value="RESPONSE_REGULATORY"/>
    <property type="match status" value="1"/>
</dbReference>
<name>A0ABD3L7S6_EUCGL</name>
<keyword evidence="7 11" id="KW-0238">DNA-binding</keyword>
<keyword evidence="9 11" id="KW-0804">Transcription</keyword>
<evidence type="ECO:0000256" key="7">
    <source>
        <dbReference type="ARBA" id="ARBA00023125"/>
    </source>
</evidence>
<keyword evidence="5 11" id="KW-0902">Two-component regulatory system</keyword>
<dbReference type="AlphaFoldDB" id="A0ABD3L7S6"/>
<gene>
    <name evidence="16" type="ORF">ACJRO7_016669</name>
</gene>
<dbReference type="InterPro" id="IPR011006">
    <property type="entry name" value="CheY-like_superfamily"/>
</dbReference>
<keyword evidence="3 12" id="KW-0597">Phosphoprotein</keyword>
<dbReference type="GO" id="GO:0003700">
    <property type="term" value="F:DNA-binding transcription factor activity"/>
    <property type="evidence" value="ECO:0007669"/>
    <property type="project" value="UniProtKB-UniRule"/>
</dbReference>
<evidence type="ECO:0000256" key="4">
    <source>
        <dbReference type="ARBA" id="ARBA00022864"/>
    </source>
</evidence>
<sequence length="652" mass="70896">MTVEDKKSGVLNEDGKDPFPVGMRVLAVDDDASCLKVLEGMLRKCRYQVTTTSEATVALKMLRDKRNRFDLVISDVNMPDMDGFKLLELVGLEMDLPVIMLSGHGDTELVMKGITHGACDYLLKPARMEELKNIWQHVVRRKNIEPKERSKFANVVKPLDGSGAGEQGPASTCNVDPNGKPNKKRKDLTDDEEEDSEENGHEIDDQSNQKKPRVVWSVDLHRKFVSAVEQLGYDKAVPKKILDLMNVEGITRENVASHLQKYRLYLKRLNTNGASQAAFGDFHALAGSGRLSSTSLSSYAAGGMLGRLSTPTSLGFRGITSSAAYRTNHIQKFSSSVNAVGARTANPFQGIPTCLELNQLQQGNVKTPVGEFNIDTTNASVATNLSDTRAVTGVSSNSLYVPRSNQAFLRGNQAQTQDIGGFVSGPSFVDKCRSNDMWHASMQSSSFPSSNPLPLTGTMNLDQRSMGSSLATSQLHEGRIDFLSTGAVAGTMDEYRSDIQCEAGLVNTVQIVNFGQAQRWEEQSQNYKQNPSQNSAMNCLVPASGSSGSISHIMGQTNAHCSPNAEVSLPSLLNSGARSAVCHAEVDISSMDSIITSGDNNPFEQTKVQDCIFEASYESLDELMNAIKRDHNGTPLMDADLGFDPYPLGSCI</sequence>
<dbReference type="EMBL" id="JBJKBG010000003">
    <property type="protein sequence ID" value="KAL3747889.1"/>
    <property type="molecule type" value="Genomic_DNA"/>
</dbReference>
<dbReference type="InterPro" id="IPR006447">
    <property type="entry name" value="Myb_dom_plants"/>
</dbReference>
<evidence type="ECO:0000256" key="10">
    <source>
        <dbReference type="ARBA" id="ARBA00023242"/>
    </source>
</evidence>
<evidence type="ECO:0000256" key="5">
    <source>
        <dbReference type="ARBA" id="ARBA00023012"/>
    </source>
</evidence>
<dbReference type="FunFam" id="1.10.10.60:FF:000007">
    <property type="entry name" value="Two-component response regulator"/>
    <property type="match status" value="1"/>
</dbReference>
<evidence type="ECO:0000259" key="14">
    <source>
        <dbReference type="PROSITE" id="PS50110"/>
    </source>
</evidence>